<proteinExistence type="predicted"/>
<keyword evidence="9 17" id="KW-1133">Transmembrane helix</keyword>
<keyword evidence="8" id="KW-0249">Electron transport</keyword>
<evidence type="ECO:0000256" key="11">
    <source>
        <dbReference type="ARBA" id="ARBA00023004"/>
    </source>
</evidence>
<keyword evidence="5 16" id="KW-0349">Heme</keyword>
<dbReference type="PANTHER" id="PTHR30598">
    <property type="entry name" value="NITRATE REDUCTASE PRIVATE CHAPERONE, REDOX ENZYME MATURATION PROTEIN REMP FAMILY"/>
    <property type="match status" value="1"/>
</dbReference>
<evidence type="ECO:0000256" key="9">
    <source>
        <dbReference type="ARBA" id="ARBA00022989"/>
    </source>
</evidence>
<feature type="transmembrane region" description="Helical" evidence="17">
    <location>
        <begin position="12"/>
        <end position="31"/>
    </location>
</feature>
<dbReference type="Pfam" id="PF02665">
    <property type="entry name" value="Nitrate_red_gam"/>
    <property type="match status" value="1"/>
</dbReference>
<evidence type="ECO:0000256" key="6">
    <source>
        <dbReference type="ARBA" id="ARBA00022692"/>
    </source>
</evidence>
<evidence type="ECO:0000313" key="19">
    <source>
        <dbReference type="EMBL" id="STR00003.1"/>
    </source>
</evidence>
<dbReference type="InterPro" id="IPR036197">
    <property type="entry name" value="NarG-like_sf"/>
</dbReference>
<dbReference type="GO" id="GO:0005886">
    <property type="term" value="C:plasma membrane"/>
    <property type="evidence" value="ECO:0007669"/>
    <property type="project" value="UniProtKB-SubCell"/>
</dbReference>
<evidence type="ECO:0000256" key="2">
    <source>
        <dbReference type="ARBA" id="ARBA00012500"/>
    </source>
</evidence>
<dbReference type="EC" id="1.7.5.1" evidence="2"/>
<evidence type="ECO:0000256" key="1">
    <source>
        <dbReference type="ARBA" id="ARBA00004651"/>
    </source>
</evidence>
<evidence type="ECO:0000259" key="18">
    <source>
        <dbReference type="Pfam" id="PF02665"/>
    </source>
</evidence>
<evidence type="ECO:0000256" key="15">
    <source>
        <dbReference type="ARBA" id="ARBA00063882"/>
    </source>
</evidence>
<dbReference type="Gene3D" id="1.20.950.20">
    <property type="entry name" value="Transmembrane di-heme cytochromes, Chain C"/>
    <property type="match status" value="1"/>
</dbReference>
<feature type="binding site" description="axial binding residue" evidence="16">
    <location>
        <position position="209"/>
    </location>
    <ligand>
        <name>heme b</name>
        <dbReference type="ChEBI" id="CHEBI:60344"/>
        <label>1</label>
    </ligand>
    <ligandPart>
        <name>Fe</name>
        <dbReference type="ChEBI" id="CHEBI:18248"/>
    </ligandPart>
</feature>
<protein>
    <recommendedName>
        <fullName evidence="2">nitrate reductase (quinone)</fullName>
        <ecNumber evidence="2">1.7.5.1</ecNumber>
    </recommendedName>
</protein>
<evidence type="ECO:0000256" key="10">
    <source>
        <dbReference type="ARBA" id="ARBA00023002"/>
    </source>
</evidence>
<keyword evidence="6 17" id="KW-0812">Transmembrane</keyword>
<feature type="binding site" description="axial binding residue" evidence="16">
    <location>
        <position position="191"/>
    </location>
    <ligand>
        <name>heme b</name>
        <dbReference type="ChEBI" id="CHEBI:60344"/>
        <label>1</label>
    </ligand>
    <ligandPart>
        <name>Fe</name>
        <dbReference type="ChEBI" id="CHEBI:18248"/>
    </ligandPart>
</feature>
<evidence type="ECO:0000256" key="12">
    <source>
        <dbReference type="ARBA" id="ARBA00023063"/>
    </source>
</evidence>
<dbReference type="GO" id="GO:0020037">
    <property type="term" value="F:heme binding"/>
    <property type="evidence" value="ECO:0007669"/>
    <property type="project" value="TreeGrafter"/>
</dbReference>
<evidence type="ECO:0000256" key="4">
    <source>
        <dbReference type="ARBA" id="ARBA00022475"/>
    </source>
</evidence>
<feature type="transmembrane region" description="Helical" evidence="17">
    <location>
        <begin position="192"/>
        <end position="221"/>
    </location>
</feature>
<keyword evidence="20" id="KW-1185">Reference proteome</keyword>
<dbReference type="InterPro" id="IPR003816">
    <property type="entry name" value="Nitrate_red_gam"/>
</dbReference>
<keyword evidence="11 16" id="KW-0408">Iron</keyword>
<keyword evidence="4" id="KW-1003">Cell membrane</keyword>
<feature type="binding site" description="axial binding residue" evidence="16">
    <location>
        <position position="69"/>
    </location>
    <ligand>
        <name>heme b</name>
        <dbReference type="ChEBI" id="CHEBI:60344"/>
        <label>1</label>
    </ligand>
    <ligandPart>
        <name>Fe</name>
        <dbReference type="ChEBI" id="CHEBI:18248"/>
    </ligandPart>
</feature>
<dbReference type="PANTHER" id="PTHR30598:SF3">
    <property type="entry name" value="RESPIRATORY NITRATE REDUCTASE 1 GAMMA CHAIN"/>
    <property type="match status" value="1"/>
</dbReference>
<reference evidence="19 20" key="1">
    <citation type="submission" date="2018-06" db="EMBL/GenBank/DDBJ databases">
        <authorList>
            <consortium name="Pathogen Informatics"/>
            <person name="Doyle S."/>
        </authorList>
    </citation>
    <scope>NUCLEOTIDE SEQUENCE [LARGE SCALE GENOMIC DNA]</scope>
    <source>
        <strain evidence="19 20">NCTC13336</strain>
    </source>
</reference>
<dbReference type="GO" id="GO:0160182">
    <property type="term" value="F:nitrate reductase (quinone) activity"/>
    <property type="evidence" value="ECO:0007669"/>
    <property type="project" value="UniProtKB-EC"/>
</dbReference>
<evidence type="ECO:0000256" key="13">
    <source>
        <dbReference type="ARBA" id="ARBA00023136"/>
    </source>
</evidence>
<comment type="subunit">
    <text evidence="15">Dimer of heterotrimers each composed of an alpha, a beta and a gamma chain. Alpha and beta are catalytic chains; gamma chains are involved in binding the enzyme complex to the cytoplasmic membrane.</text>
</comment>
<organism evidence="19 20">
    <name type="scientific">Kingella potus</name>
    <dbReference type="NCBI Taxonomy" id="265175"/>
    <lineage>
        <taxon>Bacteria</taxon>
        <taxon>Pseudomonadati</taxon>
        <taxon>Pseudomonadota</taxon>
        <taxon>Betaproteobacteria</taxon>
        <taxon>Neisseriales</taxon>
        <taxon>Neisseriaceae</taxon>
        <taxon>Kingella</taxon>
    </lineage>
</organism>
<comment type="catalytic activity">
    <reaction evidence="14">
        <text>nitrate + a quinol = a quinone + nitrite + H2O</text>
        <dbReference type="Rhea" id="RHEA:56144"/>
        <dbReference type="ChEBI" id="CHEBI:15377"/>
        <dbReference type="ChEBI" id="CHEBI:16301"/>
        <dbReference type="ChEBI" id="CHEBI:17632"/>
        <dbReference type="ChEBI" id="CHEBI:24646"/>
        <dbReference type="ChEBI" id="CHEBI:132124"/>
        <dbReference type="EC" id="1.7.5.1"/>
    </reaction>
</comment>
<evidence type="ECO:0000256" key="5">
    <source>
        <dbReference type="ARBA" id="ARBA00022617"/>
    </source>
</evidence>
<dbReference type="EMBL" id="UGJJ01000001">
    <property type="protein sequence ID" value="STR00003.1"/>
    <property type="molecule type" value="Genomic_DNA"/>
</dbReference>
<sequence>MNELNTFHQFFFGIYPYICLAVFLLGSLMRFDREQYTWKSDSSEMLYRGELRLGSVLFHVGVLAVFFGHLFGLLTPLWFWDAIGVSHSAKQVVAMTAGGIFGTTALVGLVILIIRRFKVDRISINSTWRDKLVLIWILLTLLLGLSTIFVSMGHLDGHEMVLLMQWAQHIVTFRGGAAAYIADANFLFKLHIFMGMTFFLIFPFTRMVHVWSGFASAFYLIRPWQLVRRRNGTQ</sequence>
<name>A0A377QXR6_9NEIS</name>
<dbReference type="FunFam" id="1.20.950.20:FF:000001">
    <property type="entry name" value="Respiratory nitrate reductase subunit gamma"/>
    <property type="match status" value="1"/>
</dbReference>
<dbReference type="GO" id="GO:0019645">
    <property type="term" value="P:anaerobic electron transport chain"/>
    <property type="evidence" value="ECO:0007669"/>
    <property type="project" value="UniProtKB-ARBA"/>
</dbReference>
<keyword evidence="12" id="KW-0534">Nitrate assimilation</keyword>
<keyword evidence="10 19" id="KW-0560">Oxidoreductase</keyword>
<dbReference type="RefSeq" id="WP_115307342.1">
    <property type="nucleotide sequence ID" value="NZ_UGJJ01000001.1"/>
</dbReference>
<evidence type="ECO:0000256" key="17">
    <source>
        <dbReference type="SAM" id="Phobius"/>
    </source>
</evidence>
<dbReference type="InterPro" id="IPR023234">
    <property type="entry name" value="NarG-like_domain"/>
</dbReference>
<dbReference type="GO" id="GO:0046872">
    <property type="term" value="F:metal ion binding"/>
    <property type="evidence" value="ECO:0007669"/>
    <property type="project" value="UniProtKB-KW"/>
</dbReference>
<dbReference type="GO" id="GO:0042128">
    <property type="term" value="P:nitrate assimilation"/>
    <property type="evidence" value="ECO:0007669"/>
    <property type="project" value="UniProtKB-KW"/>
</dbReference>
<evidence type="ECO:0000313" key="20">
    <source>
        <dbReference type="Proteomes" id="UP000254293"/>
    </source>
</evidence>
<accession>A0A377QXR6</accession>
<evidence type="ECO:0000256" key="8">
    <source>
        <dbReference type="ARBA" id="ARBA00022982"/>
    </source>
</evidence>
<dbReference type="SUPFAM" id="SSF103501">
    <property type="entry name" value="Respiratory nitrate reductase 1 gamma chain"/>
    <property type="match status" value="1"/>
</dbReference>
<evidence type="ECO:0000256" key="3">
    <source>
        <dbReference type="ARBA" id="ARBA00022448"/>
    </source>
</evidence>
<evidence type="ECO:0000256" key="16">
    <source>
        <dbReference type="PIRSR" id="PIRSR603816-1"/>
    </source>
</evidence>
<evidence type="ECO:0000256" key="7">
    <source>
        <dbReference type="ARBA" id="ARBA00022723"/>
    </source>
</evidence>
<dbReference type="GO" id="GO:0009325">
    <property type="term" value="C:nitrate reductase complex"/>
    <property type="evidence" value="ECO:0007669"/>
    <property type="project" value="InterPro"/>
</dbReference>
<feature type="binding site" description="axial binding residue" evidence="16">
    <location>
        <position position="59"/>
    </location>
    <ligand>
        <name>heme b</name>
        <dbReference type="ChEBI" id="CHEBI:60344"/>
        <label>1</label>
    </ligand>
    <ligandPart>
        <name>Fe</name>
        <dbReference type="ChEBI" id="CHEBI:18248"/>
    </ligandPart>
</feature>
<gene>
    <name evidence="19" type="primary">narV</name>
    <name evidence="19" type="ORF">NCTC13336_00191</name>
</gene>
<keyword evidence="13 17" id="KW-0472">Membrane</keyword>
<dbReference type="Proteomes" id="UP000254293">
    <property type="component" value="Unassembled WGS sequence"/>
</dbReference>
<dbReference type="AlphaFoldDB" id="A0A377QXR6"/>
<evidence type="ECO:0000256" key="14">
    <source>
        <dbReference type="ARBA" id="ARBA00048294"/>
    </source>
</evidence>
<feature type="transmembrane region" description="Helical" evidence="17">
    <location>
        <begin position="92"/>
        <end position="114"/>
    </location>
</feature>
<dbReference type="NCBIfam" id="TIGR00351">
    <property type="entry name" value="narI"/>
    <property type="match status" value="1"/>
</dbReference>
<feature type="domain" description="NarG-like" evidence="18">
    <location>
        <begin position="8"/>
        <end position="230"/>
    </location>
</feature>
<dbReference type="InterPro" id="IPR051936">
    <property type="entry name" value="Heme-iron_electron_transfer"/>
</dbReference>
<dbReference type="GO" id="GO:0009055">
    <property type="term" value="F:electron transfer activity"/>
    <property type="evidence" value="ECO:0007669"/>
    <property type="project" value="TreeGrafter"/>
</dbReference>
<keyword evidence="7" id="KW-0479">Metal-binding</keyword>
<keyword evidence="3" id="KW-0813">Transport</keyword>
<feature type="transmembrane region" description="Helical" evidence="17">
    <location>
        <begin position="51"/>
        <end position="80"/>
    </location>
</feature>
<dbReference type="OrthoDB" id="9788113at2"/>
<feature type="transmembrane region" description="Helical" evidence="17">
    <location>
        <begin position="134"/>
        <end position="155"/>
    </location>
</feature>
<comment type="subcellular location">
    <subcellularLocation>
        <location evidence="1">Cell membrane</location>
        <topology evidence="1">Multi-pass membrane protein</topology>
    </subcellularLocation>
</comment>